<protein>
    <submittedName>
        <fullName evidence="1">Uncharacterized protein</fullName>
    </submittedName>
</protein>
<accession>A0A345IIT1</accession>
<dbReference type="EMBL" id="CP031158">
    <property type="protein sequence ID" value="AXG99603.1"/>
    <property type="molecule type" value="Genomic_DNA"/>
</dbReference>
<dbReference type="RefSeq" id="WP_114672398.1">
    <property type="nucleotide sequence ID" value="NZ_CP031158.1"/>
</dbReference>
<evidence type="ECO:0000313" key="1">
    <source>
        <dbReference type="EMBL" id="AXG99603.1"/>
    </source>
</evidence>
<organism evidence="1 2">
    <name type="scientific">Deinococcus wulumuqiensis</name>
    <dbReference type="NCBI Taxonomy" id="980427"/>
    <lineage>
        <taxon>Bacteria</taxon>
        <taxon>Thermotogati</taxon>
        <taxon>Deinococcota</taxon>
        <taxon>Deinococci</taxon>
        <taxon>Deinococcales</taxon>
        <taxon>Deinococcaceae</taxon>
        <taxon>Deinococcus</taxon>
    </lineage>
</organism>
<dbReference type="AlphaFoldDB" id="A0A345IIT1"/>
<reference evidence="1 2" key="1">
    <citation type="submission" date="2018-07" db="EMBL/GenBank/DDBJ databases">
        <title>Complete Genome and Methylome Analysis of Deinococcus wulumuqiensis NEB 479.</title>
        <authorList>
            <person name="Fomenkov A."/>
            <person name="Luyten Y."/>
            <person name="Vincze T."/>
            <person name="Anton B.P."/>
            <person name="Clark T."/>
            <person name="Roberts R.J."/>
            <person name="Morgan R.D."/>
        </authorList>
    </citation>
    <scope>NUCLEOTIDE SEQUENCE [LARGE SCALE GENOMIC DNA]</scope>
    <source>
        <strain evidence="1 2">NEB 479</strain>
    </source>
</reference>
<name>A0A345IIT1_9DEIO</name>
<dbReference type="KEGG" id="dwu:DVJ83_11230"/>
<dbReference type="Proteomes" id="UP000253744">
    <property type="component" value="Chromosome"/>
</dbReference>
<evidence type="ECO:0000313" key="2">
    <source>
        <dbReference type="Proteomes" id="UP000253744"/>
    </source>
</evidence>
<proteinExistence type="predicted"/>
<sequence>MGSGNLWKLNIFLLVVLCINLGRAVEKEQAVWTVIFLLGTLFMGDRVYRQGKSPSPGSLLSAFCPHTAAFIPQCA</sequence>
<gene>
    <name evidence="1" type="ORF">DVJ83_11230</name>
</gene>